<gene>
    <name evidence="1" type="ORF">L210DRAFT_3502507</name>
</gene>
<dbReference type="EMBL" id="WHUW01000007">
    <property type="protein sequence ID" value="KAF8443731.1"/>
    <property type="molecule type" value="Genomic_DNA"/>
</dbReference>
<proteinExistence type="predicted"/>
<evidence type="ECO:0000313" key="2">
    <source>
        <dbReference type="Proteomes" id="UP001194468"/>
    </source>
</evidence>
<comment type="caution">
    <text evidence="1">The sequence shown here is derived from an EMBL/GenBank/DDBJ whole genome shotgun (WGS) entry which is preliminary data.</text>
</comment>
<accession>A0AAD4GH82</accession>
<dbReference type="Proteomes" id="UP001194468">
    <property type="component" value="Unassembled WGS sequence"/>
</dbReference>
<organism evidence="1 2">
    <name type="scientific">Boletus edulis BED1</name>
    <dbReference type="NCBI Taxonomy" id="1328754"/>
    <lineage>
        <taxon>Eukaryota</taxon>
        <taxon>Fungi</taxon>
        <taxon>Dikarya</taxon>
        <taxon>Basidiomycota</taxon>
        <taxon>Agaricomycotina</taxon>
        <taxon>Agaricomycetes</taxon>
        <taxon>Agaricomycetidae</taxon>
        <taxon>Boletales</taxon>
        <taxon>Boletineae</taxon>
        <taxon>Boletaceae</taxon>
        <taxon>Boletoideae</taxon>
        <taxon>Boletus</taxon>
    </lineage>
</organism>
<reference evidence="1" key="1">
    <citation type="submission" date="2019-10" db="EMBL/GenBank/DDBJ databases">
        <authorList>
            <consortium name="DOE Joint Genome Institute"/>
            <person name="Kuo A."/>
            <person name="Miyauchi S."/>
            <person name="Kiss E."/>
            <person name="Drula E."/>
            <person name="Kohler A."/>
            <person name="Sanchez-Garcia M."/>
            <person name="Andreopoulos B."/>
            <person name="Barry K.W."/>
            <person name="Bonito G."/>
            <person name="Buee M."/>
            <person name="Carver A."/>
            <person name="Chen C."/>
            <person name="Cichocki N."/>
            <person name="Clum A."/>
            <person name="Culley D."/>
            <person name="Crous P.W."/>
            <person name="Fauchery L."/>
            <person name="Girlanda M."/>
            <person name="Hayes R."/>
            <person name="Keri Z."/>
            <person name="LaButti K."/>
            <person name="Lipzen A."/>
            <person name="Lombard V."/>
            <person name="Magnuson J."/>
            <person name="Maillard F."/>
            <person name="Morin E."/>
            <person name="Murat C."/>
            <person name="Nolan M."/>
            <person name="Ohm R."/>
            <person name="Pangilinan J."/>
            <person name="Pereira M."/>
            <person name="Perotto S."/>
            <person name="Peter M."/>
            <person name="Riley R."/>
            <person name="Sitrit Y."/>
            <person name="Stielow B."/>
            <person name="Szollosi G."/>
            <person name="Zifcakova L."/>
            <person name="Stursova M."/>
            <person name="Spatafora J.W."/>
            <person name="Tedersoo L."/>
            <person name="Vaario L.-M."/>
            <person name="Yamada A."/>
            <person name="Yan M."/>
            <person name="Wang P."/>
            <person name="Xu J."/>
            <person name="Bruns T."/>
            <person name="Baldrian P."/>
            <person name="Vilgalys R."/>
            <person name="Henrissat B."/>
            <person name="Grigoriev I.V."/>
            <person name="Hibbett D."/>
            <person name="Nagy L.G."/>
            <person name="Martin F.M."/>
        </authorList>
    </citation>
    <scope>NUCLEOTIDE SEQUENCE</scope>
    <source>
        <strain evidence="1">BED1</strain>
    </source>
</reference>
<sequence>MNLEDFGSLYSWRPFKSELQLNPGRFRNHKIFVYGYHLPSITKSLVMLGLKKLNGSSSLGRPTMPSKSYAKHYTHMHTCCTSKTDSYADKVLILMPTTASSPLTQSALLELSSLLGKVGWKGTLRHLENNDICSMMEGADGHSSEGRRWLLWIWLMCGYTEGSAMGREDDSEELQDVLSPELSAIHIKWCKTHARAYCWVEEVKLLVEE</sequence>
<protein>
    <submittedName>
        <fullName evidence="1">Uncharacterized protein</fullName>
    </submittedName>
</protein>
<evidence type="ECO:0000313" key="1">
    <source>
        <dbReference type="EMBL" id="KAF8443731.1"/>
    </source>
</evidence>
<dbReference type="AlphaFoldDB" id="A0AAD4GH82"/>
<name>A0AAD4GH82_BOLED</name>
<reference evidence="1" key="2">
    <citation type="journal article" date="2020" name="Nat. Commun.">
        <title>Large-scale genome sequencing of mycorrhizal fungi provides insights into the early evolution of symbiotic traits.</title>
        <authorList>
            <person name="Miyauchi S."/>
            <person name="Kiss E."/>
            <person name="Kuo A."/>
            <person name="Drula E."/>
            <person name="Kohler A."/>
            <person name="Sanchez-Garcia M."/>
            <person name="Morin E."/>
            <person name="Andreopoulos B."/>
            <person name="Barry K.W."/>
            <person name="Bonito G."/>
            <person name="Buee M."/>
            <person name="Carver A."/>
            <person name="Chen C."/>
            <person name="Cichocki N."/>
            <person name="Clum A."/>
            <person name="Culley D."/>
            <person name="Crous P.W."/>
            <person name="Fauchery L."/>
            <person name="Girlanda M."/>
            <person name="Hayes R.D."/>
            <person name="Keri Z."/>
            <person name="LaButti K."/>
            <person name="Lipzen A."/>
            <person name="Lombard V."/>
            <person name="Magnuson J."/>
            <person name="Maillard F."/>
            <person name="Murat C."/>
            <person name="Nolan M."/>
            <person name="Ohm R.A."/>
            <person name="Pangilinan J."/>
            <person name="Pereira M.F."/>
            <person name="Perotto S."/>
            <person name="Peter M."/>
            <person name="Pfister S."/>
            <person name="Riley R."/>
            <person name="Sitrit Y."/>
            <person name="Stielow J.B."/>
            <person name="Szollosi G."/>
            <person name="Zifcakova L."/>
            <person name="Stursova M."/>
            <person name="Spatafora J.W."/>
            <person name="Tedersoo L."/>
            <person name="Vaario L.M."/>
            <person name="Yamada A."/>
            <person name="Yan M."/>
            <person name="Wang P."/>
            <person name="Xu J."/>
            <person name="Bruns T."/>
            <person name="Baldrian P."/>
            <person name="Vilgalys R."/>
            <person name="Dunand C."/>
            <person name="Henrissat B."/>
            <person name="Grigoriev I.V."/>
            <person name="Hibbett D."/>
            <person name="Nagy L.G."/>
            <person name="Martin F.M."/>
        </authorList>
    </citation>
    <scope>NUCLEOTIDE SEQUENCE</scope>
    <source>
        <strain evidence="1">BED1</strain>
    </source>
</reference>
<keyword evidence="2" id="KW-1185">Reference proteome</keyword>